<proteinExistence type="predicted"/>
<evidence type="ECO:0000313" key="1">
    <source>
        <dbReference type="Ensembl" id="ENSXETP00000022193"/>
    </source>
</evidence>
<sequence>MVVYECNVCKRSVFTGRRKHVYERSHRERLAGLLKGFSSKVAGARKMIKVASVVKYDSLEHEQRFWCYCCEEEVKRHTSDGTLTVLYGGMLEHMKSPQHKKAVNKFWWIHQAERNLKEQFLLTSEEYERFKSSLIKALENYEETEDVLIKEVRPVTQPTGEEEVWSNDAHLTATTCIEAVPTDCDEAGPSGINNKALGIPPTGSGPCLTFVGHQEMPVKGNVHTGALPPWMIPDEEDGTEAVQEIGPSFEEFLKQKEKMKLKKLPPNRVGANFDHSSITDEDWLPSFGRVWNSGRRWQSRSVYDYVRMCTKLVGVMILMDK</sequence>
<dbReference type="InterPro" id="IPR028015">
    <property type="entry name" value="CCDC84-like"/>
</dbReference>
<dbReference type="Xenbase" id="XB-GENE-923273">
    <property type="gene designation" value="cenatac"/>
</dbReference>
<dbReference type="AlphaFoldDB" id="F6SA87"/>
<dbReference type="Pfam" id="PF14968">
    <property type="entry name" value="CCDC84"/>
    <property type="match status" value="2"/>
</dbReference>
<protein>
    <submittedName>
        <fullName evidence="1">Centrosomal AT-AC</fullName>
    </submittedName>
</protein>
<reference evidence="1" key="2">
    <citation type="submission" date="2011-06" db="UniProtKB">
        <authorList>
            <consortium name="Ensembl"/>
        </authorList>
    </citation>
    <scope>IDENTIFICATION</scope>
</reference>
<dbReference type="HOGENOM" id="CLU_041370_1_0_1"/>
<name>F6SA87_XENTR</name>
<dbReference type="eggNOG" id="ENOG502QS8B">
    <property type="taxonomic scope" value="Eukaryota"/>
</dbReference>
<dbReference type="PANTHER" id="PTHR31198:SF1">
    <property type="entry name" value="CENTROSOMAL AT-AC SPLICING FACTOR"/>
    <property type="match status" value="1"/>
</dbReference>
<reference evidence="1" key="1">
    <citation type="journal article" date="2010" name="Science">
        <title>The genome of the Western clawed frog Xenopus tropicalis.</title>
        <authorList>
            <person name="Hellsten U."/>
            <person name="Harland R.M."/>
            <person name="Gilchrist M.J."/>
            <person name="Hendrix D."/>
            <person name="Jurka J."/>
            <person name="Kapitonov V."/>
            <person name="Ovcharenko I."/>
            <person name="Putnam N.H."/>
            <person name="Shu S."/>
            <person name="Taher L."/>
            <person name="Blitz I.L."/>
            <person name="Blumberg B."/>
            <person name="Dichmann D.S."/>
            <person name="Dubchak I."/>
            <person name="Amaya E."/>
            <person name="Detter J.C."/>
            <person name="Fletcher R."/>
            <person name="Gerhard D.S."/>
            <person name="Goodstein D."/>
            <person name="Graves T."/>
            <person name="Grigoriev I.V."/>
            <person name="Grimwood J."/>
            <person name="Kawashima T."/>
            <person name="Lindquist E."/>
            <person name="Lucas S.M."/>
            <person name="Mead P.E."/>
            <person name="Mitros T."/>
            <person name="Ogino H."/>
            <person name="Ohta Y."/>
            <person name="Poliakov A.V."/>
            <person name="Pollet N."/>
            <person name="Robert J."/>
            <person name="Salamov A."/>
            <person name="Sater A.K."/>
            <person name="Schmutz J."/>
            <person name="Terry A."/>
            <person name="Vize P.D."/>
            <person name="Warren W.C."/>
            <person name="Wells D."/>
            <person name="Wills A."/>
            <person name="Wilson R.K."/>
            <person name="Zimmerman L.B."/>
            <person name="Zorn A.M."/>
            <person name="Grainger R."/>
            <person name="Grammer T."/>
            <person name="Khokha M.K."/>
            <person name="Richardson P.M."/>
            <person name="Rokhsar D.S."/>
        </authorList>
    </citation>
    <scope>NUCLEOTIDE SEQUENCE [LARGE SCALE GENOMIC DNA]</scope>
    <source>
        <strain evidence="1">Nigerian</strain>
    </source>
</reference>
<organism evidence="1">
    <name type="scientific">Xenopus tropicalis</name>
    <name type="common">Western clawed frog</name>
    <name type="synonym">Silurana tropicalis</name>
    <dbReference type="NCBI Taxonomy" id="8364"/>
    <lineage>
        <taxon>Eukaryota</taxon>
        <taxon>Metazoa</taxon>
        <taxon>Chordata</taxon>
        <taxon>Craniata</taxon>
        <taxon>Vertebrata</taxon>
        <taxon>Euteleostomi</taxon>
        <taxon>Amphibia</taxon>
        <taxon>Batrachia</taxon>
        <taxon>Anura</taxon>
        <taxon>Pipoidea</taxon>
        <taxon>Pipidae</taxon>
        <taxon>Xenopodinae</taxon>
        <taxon>Xenopus</taxon>
        <taxon>Silurana</taxon>
    </lineage>
</organism>
<dbReference type="Ensembl" id="ENSXETT00000022193">
    <property type="protein sequence ID" value="ENSXETP00000022193"/>
    <property type="gene ID" value="ENSXETG00000010071"/>
</dbReference>
<dbReference type="ExpressionAtlas" id="F6SA87">
    <property type="expression patterns" value="baseline"/>
</dbReference>
<dbReference type="PANTHER" id="PTHR31198">
    <property type="entry name" value="COILED-COIL DOMAIN-CONTAINING PROTEIN 84"/>
    <property type="match status" value="1"/>
</dbReference>
<accession>F6SA87</accession>
<dbReference type="GeneTree" id="ENSGT00390000007799"/>
<dbReference type="Bgee" id="ENSXETG00000010071">
    <property type="expression patterns" value="Expressed in testis and 12 other cell types or tissues"/>
</dbReference>
<gene>
    <name evidence="1" type="primary">cenatac</name>
</gene>